<dbReference type="OrthoDB" id="625727at2"/>
<dbReference type="Pfam" id="PF07980">
    <property type="entry name" value="SusD_RagB"/>
    <property type="match status" value="1"/>
</dbReference>
<dbReference type="Gene3D" id="1.25.40.390">
    <property type="match status" value="1"/>
</dbReference>
<proteinExistence type="inferred from homology"/>
<dbReference type="SUPFAM" id="SSF48452">
    <property type="entry name" value="TPR-like"/>
    <property type="match status" value="1"/>
</dbReference>
<evidence type="ECO:0000256" key="3">
    <source>
        <dbReference type="ARBA" id="ARBA00022729"/>
    </source>
</evidence>
<evidence type="ECO:0000256" key="2">
    <source>
        <dbReference type="ARBA" id="ARBA00006275"/>
    </source>
</evidence>
<dbReference type="GO" id="GO:0009279">
    <property type="term" value="C:cell outer membrane"/>
    <property type="evidence" value="ECO:0007669"/>
    <property type="project" value="UniProtKB-SubCell"/>
</dbReference>
<dbReference type="InterPro" id="IPR012944">
    <property type="entry name" value="SusD_RagB_dom"/>
</dbReference>
<feature type="domain" description="RagB/SusD" evidence="6">
    <location>
        <begin position="307"/>
        <end position="454"/>
    </location>
</feature>
<dbReference type="Proteomes" id="UP000261174">
    <property type="component" value="Unassembled WGS sequence"/>
</dbReference>
<dbReference type="Pfam" id="PF14322">
    <property type="entry name" value="SusD-like_3"/>
    <property type="match status" value="1"/>
</dbReference>
<keyword evidence="5" id="KW-0998">Cell outer membrane</keyword>
<evidence type="ECO:0000313" key="8">
    <source>
        <dbReference type="EMBL" id="RFM34680.1"/>
    </source>
</evidence>
<accession>A0A3E1P3I1</accession>
<comment type="subcellular location">
    <subcellularLocation>
        <location evidence="1">Cell outer membrane</location>
    </subcellularLocation>
</comment>
<evidence type="ECO:0000259" key="6">
    <source>
        <dbReference type="Pfam" id="PF07980"/>
    </source>
</evidence>
<reference evidence="8 9" key="1">
    <citation type="submission" date="2018-08" db="EMBL/GenBank/DDBJ databases">
        <title>Chitinophaga sp. K20C18050901, a novel bacterium isolated from forest soil.</title>
        <authorList>
            <person name="Wang C."/>
        </authorList>
    </citation>
    <scope>NUCLEOTIDE SEQUENCE [LARGE SCALE GENOMIC DNA]</scope>
    <source>
        <strain evidence="8 9">K20C18050901</strain>
    </source>
</reference>
<dbReference type="InterPro" id="IPR011990">
    <property type="entry name" value="TPR-like_helical_dom_sf"/>
</dbReference>
<keyword evidence="3" id="KW-0732">Signal</keyword>
<keyword evidence="4" id="KW-0472">Membrane</keyword>
<gene>
    <name evidence="8" type="ORF">DXN04_15560</name>
</gene>
<evidence type="ECO:0000259" key="7">
    <source>
        <dbReference type="Pfam" id="PF14322"/>
    </source>
</evidence>
<dbReference type="AlphaFoldDB" id="A0A3E1P3I1"/>
<comment type="similarity">
    <text evidence="2">Belongs to the SusD family.</text>
</comment>
<comment type="caution">
    <text evidence="8">The sequence shown here is derived from an EMBL/GenBank/DDBJ whole genome shotgun (WGS) entry which is preliminary data.</text>
</comment>
<keyword evidence="9" id="KW-1185">Reference proteome</keyword>
<feature type="domain" description="SusD-like N-terminal" evidence="7">
    <location>
        <begin position="22"/>
        <end position="222"/>
    </location>
</feature>
<dbReference type="CDD" id="cd08977">
    <property type="entry name" value="SusD"/>
    <property type="match status" value="1"/>
</dbReference>
<dbReference type="InterPro" id="IPR033985">
    <property type="entry name" value="SusD-like_N"/>
</dbReference>
<name>A0A3E1P3I1_9BACT</name>
<sequence length="455" mass="50745">MITIHRKYYLFMLLAILTSCKKFLEVAPPNDKLETSSVFADSTSAAHAIIAIYSQLTSGNLGLLGQKSITAGLAADELYFTGNNDSYTNFQDNNLQINNSQLNDIWTDLYAQIYRANAAYEGVNSSSGIIPSAKAKLKAEALFIRAFCYFYLVNYWGDVPLITSTAYQSNAIKGRSAVTEVYAQIISDLVTAQADLPEDYPTADRGRPNKWAAAALLARTYLYTKDYTNASIIATNIINQSGMYNLADLNLVFKKESSETIWQIVPVTGYTNSWDATIFIPYPDQVPTFALRDSLVHSFESADKRKSSWINSTTVNNSTYSYPYKYQVQQASDITECDIIFRLGEIYLIRAEANIAAGKLADGEADINTIRSRAGLAGINIGSKEDGLQALETERIHELFAEWGNRWLDLKRWNTADQVLPAIKGNNWQSTDVLWPIPAQQILLNKSLSQNNGYF</sequence>
<evidence type="ECO:0000256" key="4">
    <source>
        <dbReference type="ARBA" id="ARBA00023136"/>
    </source>
</evidence>
<dbReference type="PROSITE" id="PS51257">
    <property type="entry name" value="PROKAR_LIPOPROTEIN"/>
    <property type="match status" value="1"/>
</dbReference>
<dbReference type="RefSeq" id="WP_116854262.1">
    <property type="nucleotide sequence ID" value="NZ_QTJV01000004.1"/>
</dbReference>
<evidence type="ECO:0000313" key="9">
    <source>
        <dbReference type="Proteomes" id="UP000261174"/>
    </source>
</evidence>
<dbReference type="EMBL" id="QTJV01000004">
    <property type="protein sequence ID" value="RFM34680.1"/>
    <property type="molecule type" value="Genomic_DNA"/>
</dbReference>
<protein>
    <submittedName>
        <fullName evidence="8">RagB/SusD family nutrient uptake outer membrane protein</fullName>
    </submittedName>
</protein>
<evidence type="ECO:0000256" key="5">
    <source>
        <dbReference type="ARBA" id="ARBA00023237"/>
    </source>
</evidence>
<organism evidence="8 9">
    <name type="scientific">Chitinophaga silvisoli</name>
    <dbReference type="NCBI Taxonomy" id="2291814"/>
    <lineage>
        <taxon>Bacteria</taxon>
        <taxon>Pseudomonadati</taxon>
        <taxon>Bacteroidota</taxon>
        <taxon>Chitinophagia</taxon>
        <taxon>Chitinophagales</taxon>
        <taxon>Chitinophagaceae</taxon>
        <taxon>Chitinophaga</taxon>
    </lineage>
</organism>
<evidence type="ECO:0000256" key="1">
    <source>
        <dbReference type="ARBA" id="ARBA00004442"/>
    </source>
</evidence>